<dbReference type="PANTHER" id="PTHR43943">
    <property type="entry name" value="DEHYDROGENASE/REDUCTASE (SDR FAMILY) MEMBER 4"/>
    <property type="match status" value="1"/>
</dbReference>
<dbReference type="InterPro" id="IPR002347">
    <property type="entry name" value="SDR_fam"/>
</dbReference>
<dbReference type="InterPro" id="IPR036291">
    <property type="entry name" value="NAD(P)-bd_dom_sf"/>
</dbReference>
<dbReference type="Proteomes" id="UP001500393">
    <property type="component" value="Unassembled WGS sequence"/>
</dbReference>
<dbReference type="RefSeq" id="WP_344220244.1">
    <property type="nucleotide sequence ID" value="NZ_BAAAOS010000048.1"/>
</dbReference>
<comment type="caution">
    <text evidence="2">The sequence shown here is derived from an EMBL/GenBank/DDBJ whole genome shotgun (WGS) entry which is preliminary data.</text>
</comment>
<reference evidence="3" key="1">
    <citation type="journal article" date="2019" name="Int. J. Syst. Evol. Microbiol.">
        <title>The Global Catalogue of Microorganisms (GCM) 10K type strain sequencing project: providing services to taxonomists for standard genome sequencing and annotation.</title>
        <authorList>
            <consortium name="The Broad Institute Genomics Platform"/>
            <consortium name="The Broad Institute Genome Sequencing Center for Infectious Disease"/>
            <person name="Wu L."/>
            <person name="Ma J."/>
        </authorList>
    </citation>
    <scope>NUCLEOTIDE SEQUENCE [LARGE SCALE GENOMIC DNA]</scope>
    <source>
        <strain evidence="3">JCM 14969</strain>
    </source>
</reference>
<evidence type="ECO:0000313" key="3">
    <source>
        <dbReference type="Proteomes" id="UP001500393"/>
    </source>
</evidence>
<keyword evidence="3" id="KW-1185">Reference proteome</keyword>
<evidence type="ECO:0000256" key="1">
    <source>
        <dbReference type="ARBA" id="ARBA00006484"/>
    </source>
</evidence>
<organism evidence="2 3">
    <name type="scientific">Kribbella sancticallisti</name>
    <dbReference type="NCBI Taxonomy" id="460087"/>
    <lineage>
        <taxon>Bacteria</taxon>
        <taxon>Bacillati</taxon>
        <taxon>Actinomycetota</taxon>
        <taxon>Actinomycetes</taxon>
        <taxon>Propionibacteriales</taxon>
        <taxon>Kribbellaceae</taxon>
        <taxon>Kribbella</taxon>
    </lineage>
</organism>
<dbReference type="PANTHER" id="PTHR43943:SF2">
    <property type="entry name" value="DEHYDROGENASE_REDUCTASE 4"/>
    <property type="match status" value="1"/>
</dbReference>
<dbReference type="Gene3D" id="3.40.50.720">
    <property type="entry name" value="NAD(P)-binding Rossmann-like Domain"/>
    <property type="match status" value="1"/>
</dbReference>
<dbReference type="Pfam" id="PF13561">
    <property type="entry name" value="adh_short_C2"/>
    <property type="match status" value="1"/>
</dbReference>
<comment type="similarity">
    <text evidence="1">Belongs to the short-chain dehydrogenases/reductases (SDR) family.</text>
</comment>
<sequence length="257" mass="26590">MSLPSTTGMKDRTAIVTGASRGIGLAIAKRLVADGARVVITGRTQETLDEAVESLGGREHALAVQGKAADPEHRASVVAAAVATYGSVDLLVNNTGINPIYGSLLDVDSAVAAKMVDTNVLATIAWVKACSDAWMRRHGGAVVNLSSVAGLAPSPGIGWYGATKAMLSRVTSELAVELAPEIRINAVAPAVVKTKFAGALYEGREDKVAATYPLKRLGRPEDVASLVWFLLSDEASWITGQTITIDGGLTLNGGIVG</sequence>
<proteinExistence type="inferred from homology"/>
<accession>A0ABP4QA80</accession>
<dbReference type="EMBL" id="BAAAOS010000048">
    <property type="protein sequence ID" value="GAA1599795.1"/>
    <property type="molecule type" value="Genomic_DNA"/>
</dbReference>
<dbReference type="PRINTS" id="PR00081">
    <property type="entry name" value="GDHRDH"/>
</dbReference>
<gene>
    <name evidence="2" type="ORF">GCM10009789_62380</name>
</gene>
<dbReference type="SUPFAM" id="SSF51735">
    <property type="entry name" value="NAD(P)-binding Rossmann-fold domains"/>
    <property type="match status" value="1"/>
</dbReference>
<protein>
    <submittedName>
        <fullName evidence="2">SDR family oxidoreductase</fullName>
    </submittedName>
</protein>
<evidence type="ECO:0000313" key="2">
    <source>
        <dbReference type="EMBL" id="GAA1599795.1"/>
    </source>
</evidence>
<dbReference type="NCBIfam" id="NF005559">
    <property type="entry name" value="PRK07231.1"/>
    <property type="match status" value="1"/>
</dbReference>
<dbReference type="PRINTS" id="PR00080">
    <property type="entry name" value="SDRFAMILY"/>
</dbReference>
<dbReference type="CDD" id="cd05233">
    <property type="entry name" value="SDR_c"/>
    <property type="match status" value="1"/>
</dbReference>
<name>A0ABP4QA80_9ACTN</name>